<protein>
    <recommendedName>
        <fullName evidence="10">Odorant receptor</fullName>
    </recommendedName>
</protein>
<evidence type="ECO:0000256" key="4">
    <source>
        <dbReference type="ARBA" id="ARBA00022692"/>
    </source>
</evidence>
<dbReference type="PANTHER" id="PTHR21137:SF35">
    <property type="entry name" value="ODORANT RECEPTOR 19A-RELATED"/>
    <property type="match status" value="1"/>
</dbReference>
<dbReference type="GO" id="GO:0005886">
    <property type="term" value="C:plasma membrane"/>
    <property type="evidence" value="ECO:0007669"/>
    <property type="project" value="UniProtKB-SubCell"/>
</dbReference>
<evidence type="ECO:0000256" key="5">
    <source>
        <dbReference type="ARBA" id="ARBA00022725"/>
    </source>
</evidence>
<evidence type="ECO:0000256" key="8">
    <source>
        <dbReference type="ARBA" id="ARBA00023170"/>
    </source>
</evidence>
<name>C0Z3Q1_TRICA</name>
<organism evidence="11">
    <name type="scientific">Tribolium castaneum</name>
    <name type="common">Red flour beetle</name>
    <dbReference type="NCBI Taxonomy" id="7070"/>
    <lineage>
        <taxon>Eukaryota</taxon>
        <taxon>Metazoa</taxon>
        <taxon>Ecdysozoa</taxon>
        <taxon>Arthropoda</taxon>
        <taxon>Hexapoda</taxon>
        <taxon>Insecta</taxon>
        <taxon>Pterygota</taxon>
        <taxon>Neoptera</taxon>
        <taxon>Endopterygota</taxon>
        <taxon>Coleoptera</taxon>
        <taxon>Polyphaga</taxon>
        <taxon>Cucujiformia</taxon>
        <taxon>Tenebrionidae</taxon>
        <taxon>Tenebrionidae incertae sedis</taxon>
        <taxon>Tribolium</taxon>
    </lineage>
</organism>
<evidence type="ECO:0000256" key="1">
    <source>
        <dbReference type="ARBA" id="ARBA00004651"/>
    </source>
</evidence>
<dbReference type="PANTHER" id="PTHR21137">
    <property type="entry name" value="ODORANT RECEPTOR"/>
    <property type="match status" value="1"/>
</dbReference>
<evidence type="ECO:0000256" key="7">
    <source>
        <dbReference type="ARBA" id="ARBA00023136"/>
    </source>
</evidence>
<keyword evidence="6 10" id="KW-1133">Transmembrane helix</keyword>
<feature type="transmembrane region" description="Helical" evidence="10">
    <location>
        <begin position="126"/>
        <end position="144"/>
    </location>
</feature>
<comment type="subcellular location">
    <subcellularLocation>
        <location evidence="1 10">Cell membrane</location>
        <topology evidence="1 10">Multi-pass membrane protein</topology>
    </subcellularLocation>
</comment>
<keyword evidence="4 10" id="KW-0812">Transmembrane</keyword>
<evidence type="ECO:0000256" key="6">
    <source>
        <dbReference type="ARBA" id="ARBA00022989"/>
    </source>
</evidence>
<accession>C0Z3Q1</accession>
<gene>
    <name evidence="11" type="primary">or4</name>
</gene>
<keyword evidence="8 10" id="KW-0675">Receptor</keyword>
<proteinExistence type="inferred from homology"/>
<evidence type="ECO:0000313" key="11">
    <source>
        <dbReference type="EMBL" id="CAM84002.1"/>
    </source>
</evidence>
<dbReference type="EMBL" id="AM689906">
    <property type="protein sequence ID" value="CAM84002.1"/>
    <property type="molecule type" value="Genomic_DNA"/>
</dbReference>
<dbReference type="Pfam" id="PF02949">
    <property type="entry name" value="7tm_6"/>
    <property type="match status" value="2"/>
</dbReference>
<keyword evidence="7 10" id="KW-0472">Membrane</keyword>
<comment type="caution">
    <text evidence="10">Lacks conserved residue(s) required for the propagation of feature annotation.</text>
</comment>
<keyword evidence="9 10" id="KW-0807">Transducer</keyword>
<dbReference type="AlphaFoldDB" id="C0Z3Q1"/>
<evidence type="ECO:0000256" key="3">
    <source>
        <dbReference type="ARBA" id="ARBA00022606"/>
    </source>
</evidence>
<keyword evidence="2" id="KW-1003">Cell membrane</keyword>
<evidence type="ECO:0000256" key="2">
    <source>
        <dbReference type="ARBA" id="ARBA00022475"/>
    </source>
</evidence>
<comment type="similarity">
    <text evidence="10">Belongs to the insect chemoreceptor superfamily. Heteromeric odorant receptor channel (TC 1.A.69) family.</text>
</comment>
<evidence type="ECO:0000256" key="10">
    <source>
        <dbReference type="RuleBase" id="RU351113"/>
    </source>
</evidence>
<feature type="transmembrane region" description="Helical" evidence="10">
    <location>
        <begin position="302"/>
        <end position="320"/>
    </location>
</feature>
<sequence>MDEEFLIGTFETEKKFLRYGSFYPCGKRIKFIFLGLFMFVYSWTEFLSMITVLFVERDNLTKLSETLLFCMTQAAFLFKLVNFLYHNKTMLRIESILKNPILNCLDQFEKNIIEKYMIRVKYLARLFRILCILTVSFYGLFPFIDEDPDHMLPLPGWFPFDVKTHQIELVIAQTCGIAIGAFLNSTLDILPTILITLGSAQFDILKIRLENITSVDTSKSWLVKKAIKKCVIYHTILLKKIFYGFELWQIKPKIDSCKFIAKIFRILCILVVLFYTLVPYLDDKEDLSLPLPGWLPYNTKKYYYPTVIFQVMSVSVSAYNNSSIDVLTCMLITVASAEFNLLKGALKTIDFHPKGHNTKQLIEAKFENCVNHHKEIVK</sequence>
<dbReference type="GO" id="GO:0005549">
    <property type="term" value="F:odorant binding"/>
    <property type="evidence" value="ECO:0007669"/>
    <property type="project" value="InterPro"/>
</dbReference>
<keyword evidence="3 10" id="KW-0716">Sensory transduction</keyword>
<dbReference type="GO" id="GO:0007165">
    <property type="term" value="P:signal transduction"/>
    <property type="evidence" value="ECO:0007669"/>
    <property type="project" value="UniProtKB-KW"/>
</dbReference>
<feature type="transmembrane region" description="Helical" evidence="10">
    <location>
        <begin position="263"/>
        <end position="282"/>
    </location>
</feature>
<feature type="transmembrane region" description="Helical" evidence="10">
    <location>
        <begin position="66"/>
        <end position="85"/>
    </location>
</feature>
<keyword evidence="5 10" id="KW-0552">Olfaction</keyword>
<feature type="transmembrane region" description="Helical" evidence="10">
    <location>
        <begin position="31"/>
        <end position="54"/>
    </location>
</feature>
<dbReference type="InterPro" id="IPR004117">
    <property type="entry name" value="7tm6_olfct_rcpt"/>
</dbReference>
<dbReference type="GO" id="GO:0004984">
    <property type="term" value="F:olfactory receptor activity"/>
    <property type="evidence" value="ECO:0007669"/>
    <property type="project" value="InterPro"/>
</dbReference>
<reference evidence="11" key="1">
    <citation type="submission" date="2007-04" db="EMBL/GenBank/DDBJ databases">
        <title>Characterization of Tribolium castaneum chemoreceptors.</title>
        <authorList>
            <person name="Abdel-Latief M."/>
        </authorList>
    </citation>
    <scope>NUCLEOTIDE SEQUENCE</scope>
</reference>
<evidence type="ECO:0000256" key="9">
    <source>
        <dbReference type="ARBA" id="ARBA00023224"/>
    </source>
</evidence>